<dbReference type="Pfam" id="PF13812">
    <property type="entry name" value="PPR_3"/>
    <property type="match status" value="1"/>
</dbReference>
<evidence type="ECO:0000313" key="3">
    <source>
        <dbReference type="EMBL" id="KAI5065060.1"/>
    </source>
</evidence>
<dbReference type="OrthoDB" id="730395at2759"/>
<dbReference type="AlphaFoldDB" id="A0A9D4UBX3"/>
<dbReference type="Proteomes" id="UP000886520">
    <property type="component" value="Chromosome 19"/>
</dbReference>
<dbReference type="InterPro" id="IPR002885">
    <property type="entry name" value="PPR_rpt"/>
</dbReference>
<dbReference type="PROSITE" id="PS51375">
    <property type="entry name" value="PPR"/>
    <property type="match status" value="3"/>
</dbReference>
<feature type="repeat" description="PPR" evidence="2">
    <location>
        <begin position="211"/>
        <end position="245"/>
    </location>
</feature>
<dbReference type="InterPro" id="IPR050421">
    <property type="entry name" value="PPR"/>
</dbReference>
<feature type="repeat" description="PPR" evidence="2">
    <location>
        <begin position="312"/>
        <end position="346"/>
    </location>
</feature>
<keyword evidence="4" id="KW-1185">Reference proteome</keyword>
<evidence type="ECO:0008006" key="5">
    <source>
        <dbReference type="Google" id="ProtNLM"/>
    </source>
</evidence>
<keyword evidence="1" id="KW-0677">Repeat</keyword>
<feature type="repeat" description="PPR" evidence="2">
    <location>
        <begin position="110"/>
        <end position="144"/>
    </location>
</feature>
<comment type="caution">
    <text evidence="3">The sequence shown here is derived from an EMBL/GenBank/DDBJ whole genome shotgun (WGS) entry which is preliminary data.</text>
</comment>
<dbReference type="PANTHER" id="PTHR47928:SF190">
    <property type="entry name" value="PENTACOTRIPEPTIDE-REPEAT REGION OF PRORP DOMAIN-CONTAINING PROTEIN"/>
    <property type="match status" value="1"/>
</dbReference>
<sequence>MILSRPRLWPWHRGLFHKRNFTANLASSQLQEEEEHDRSEEIRLIKADLSSFLRTCRQSYHGKLLHYRLLSDGLELTAPFRSLLVLMYTNCSAFDDAHACLALLPQTLQNVFAWNFLFKALARQGLCHEAFCLYEDMVARGVVANKVTCRSMLDACISNPISSSVFLLHCLTREFGLDTDPSIGTVLANLYGRIGSLQDAAKVFDLILEKDVVSWTSMMLIYVQHGNSEMAIRLFEEMQVEAIVPDRVAFICAVTACDKPLALSKAREIHSAVVENALEADITVGTALVSMYGKYKSLTDARTTFHQMAQPNVVTWNAVIGANFQGGMETKAIYFFHRMLIEGALPNRETYINFFGACASSEGLAEAMQVL</sequence>
<dbReference type="InterPro" id="IPR011990">
    <property type="entry name" value="TPR-like_helical_dom_sf"/>
</dbReference>
<proteinExistence type="predicted"/>
<accession>A0A9D4UBX3</accession>
<evidence type="ECO:0000256" key="2">
    <source>
        <dbReference type="PROSITE-ProRule" id="PRU00708"/>
    </source>
</evidence>
<dbReference type="EMBL" id="JABFUD020000019">
    <property type="protein sequence ID" value="KAI5065060.1"/>
    <property type="molecule type" value="Genomic_DNA"/>
</dbReference>
<dbReference type="Gene3D" id="1.25.40.10">
    <property type="entry name" value="Tetratricopeptide repeat domain"/>
    <property type="match status" value="3"/>
</dbReference>
<reference evidence="3" key="1">
    <citation type="submission" date="2021-01" db="EMBL/GenBank/DDBJ databases">
        <title>Adiantum capillus-veneris genome.</title>
        <authorList>
            <person name="Fang Y."/>
            <person name="Liao Q."/>
        </authorList>
    </citation>
    <scope>NUCLEOTIDE SEQUENCE</scope>
    <source>
        <strain evidence="3">H3</strain>
        <tissue evidence="3">Leaf</tissue>
    </source>
</reference>
<protein>
    <recommendedName>
        <fullName evidence="5">Pentatricopeptide repeat-containing protein</fullName>
    </recommendedName>
</protein>
<name>A0A9D4UBX3_ADICA</name>
<dbReference type="NCBIfam" id="TIGR00756">
    <property type="entry name" value="PPR"/>
    <property type="match status" value="2"/>
</dbReference>
<dbReference type="PANTHER" id="PTHR47928">
    <property type="entry name" value="REPEAT-CONTAINING PROTEIN, PUTATIVE-RELATED"/>
    <property type="match status" value="1"/>
</dbReference>
<evidence type="ECO:0000256" key="1">
    <source>
        <dbReference type="ARBA" id="ARBA00022737"/>
    </source>
</evidence>
<organism evidence="3 4">
    <name type="scientific">Adiantum capillus-veneris</name>
    <name type="common">Maidenhair fern</name>
    <dbReference type="NCBI Taxonomy" id="13818"/>
    <lineage>
        <taxon>Eukaryota</taxon>
        <taxon>Viridiplantae</taxon>
        <taxon>Streptophyta</taxon>
        <taxon>Embryophyta</taxon>
        <taxon>Tracheophyta</taxon>
        <taxon>Polypodiopsida</taxon>
        <taxon>Polypodiidae</taxon>
        <taxon>Polypodiales</taxon>
        <taxon>Pteridineae</taxon>
        <taxon>Pteridaceae</taxon>
        <taxon>Vittarioideae</taxon>
        <taxon>Adiantum</taxon>
    </lineage>
</organism>
<gene>
    <name evidence="3" type="ORF">GOP47_0019755</name>
</gene>
<evidence type="ECO:0000313" key="4">
    <source>
        <dbReference type="Proteomes" id="UP000886520"/>
    </source>
</evidence>
<dbReference type="Pfam" id="PF13041">
    <property type="entry name" value="PPR_2"/>
    <property type="match status" value="2"/>
</dbReference>